<evidence type="ECO:0000256" key="2">
    <source>
        <dbReference type="ARBA" id="ARBA00007783"/>
    </source>
</evidence>
<evidence type="ECO:0000313" key="8">
    <source>
        <dbReference type="Proteomes" id="UP000581408"/>
    </source>
</evidence>
<comment type="caution">
    <text evidence="7">The sequence shown here is derived from an EMBL/GenBank/DDBJ whole genome shotgun (WGS) entry which is preliminary data.</text>
</comment>
<name>A0A838CL48_9CORY</name>
<sequence>MNNAADEQERELLEALTAWQAQQDKHNLIDSGVLRPAMHRQGLRQYLHEVWRYRDFIFRYASGRAVLDTDEMYLGKIWNILDPLLRISMYAVIFGLLLRTSRGIENFLGFLIIGVMFFSMLSKGLGAGSGLLERSKALIRTFTFPKASLVFTEGLRNALSSVIPGLVAIVAALYFQGFSGITPAIASVVPLFILIHVFATGLMFIVARITTFVPDTKKVVFYVNRAWFYISGVFYSVERYVSVPRMEAIMTANPGYRFLSAVRNVTLYSQPLQVSEWIALVAWSGGVFIGGFIFFWLAEDRYAQVK</sequence>
<feature type="transmembrane region" description="Helical" evidence="5">
    <location>
        <begin position="277"/>
        <end position="298"/>
    </location>
</feature>
<keyword evidence="5" id="KW-0472">Membrane</keyword>
<feature type="transmembrane region" description="Helical" evidence="5">
    <location>
        <begin position="84"/>
        <end position="101"/>
    </location>
</feature>
<feature type="transmembrane region" description="Helical" evidence="5">
    <location>
        <begin position="219"/>
        <end position="237"/>
    </location>
</feature>
<accession>A0A838CL48</accession>
<evidence type="ECO:0000256" key="3">
    <source>
        <dbReference type="ARBA" id="ARBA00022448"/>
    </source>
</evidence>
<feature type="transmembrane region" description="Helical" evidence="5">
    <location>
        <begin position="107"/>
        <end position="133"/>
    </location>
</feature>
<dbReference type="PROSITE" id="PS51012">
    <property type="entry name" value="ABC_TM2"/>
    <property type="match status" value="1"/>
</dbReference>
<dbReference type="PANTHER" id="PTHR30413">
    <property type="entry name" value="INNER MEMBRANE TRANSPORT PERMEASE"/>
    <property type="match status" value="1"/>
</dbReference>
<dbReference type="Proteomes" id="UP000581408">
    <property type="component" value="Unassembled WGS sequence"/>
</dbReference>
<keyword evidence="4" id="KW-0997">Cell inner membrane</keyword>
<keyword evidence="5" id="KW-0812">Transmembrane</keyword>
<evidence type="ECO:0000256" key="5">
    <source>
        <dbReference type="SAM" id="Phobius"/>
    </source>
</evidence>
<dbReference type="AlphaFoldDB" id="A0A838CL48"/>
<feature type="domain" description="ABC transmembrane type-2" evidence="6">
    <location>
        <begin position="74"/>
        <end position="298"/>
    </location>
</feature>
<keyword evidence="4" id="KW-1003">Cell membrane</keyword>
<feature type="transmembrane region" description="Helical" evidence="5">
    <location>
        <begin position="181"/>
        <end position="207"/>
    </location>
</feature>
<comment type="subcellular location">
    <subcellularLocation>
        <location evidence="1">Cell inner membrane</location>
        <topology evidence="1">Multi-pass membrane protein</topology>
    </subcellularLocation>
</comment>
<evidence type="ECO:0000259" key="6">
    <source>
        <dbReference type="PROSITE" id="PS51012"/>
    </source>
</evidence>
<organism evidence="7 8">
    <name type="scientific">Corynebacterium wankanglinii</name>
    <dbReference type="NCBI Taxonomy" id="2735136"/>
    <lineage>
        <taxon>Bacteria</taxon>
        <taxon>Bacillati</taxon>
        <taxon>Actinomycetota</taxon>
        <taxon>Actinomycetes</taxon>
        <taxon>Mycobacteriales</taxon>
        <taxon>Corynebacteriaceae</taxon>
        <taxon>Corynebacterium</taxon>
    </lineage>
</organism>
<dbReference type="GO" id="GO:0015920">
    <property type="term" value="P:lipopolysaccharide transport"/>
    <property type="evidence" value="ECO:0007669"/>
    <property type="project" value="TreeGrafter"/>
</dbReference>
<dbReference type="EMBL" id="JABFEE010000005">
    <property type="protein sequence ID" value="MBA1835230.1"/>
    <property type="molecule type" value="Genomic_DNA"/>
</dbReference>
<gene>
    <name evidence="7" type="ORF">HMC16_05765</name>
</gene>
<dbReference type="RefSeq" id="WP_181194627.1">
    <property type="nucleotide sequence ID" value="NZ_JABFEE010000005.1"/>
</dbReference>
<dbReference type="InterPro" id="IPR047817">
    <property type="entry name" value="ABC2_TM_bact-type"/>
</dbReference>
<dbReference type="GO" id="GO:0005886">
    <property type="term" value="C:plasma membrane"/>
    <property type="evidence" value="ECO:0007669"/>
    <property type="project" value="UniProtKB-SubCell"/>
</dbReference>
<feature type="transmembrane region" description="Helical" evidence="5">
    <location>
        <begin position="154"/>
        <end position="175"/>
    </location>
</feature>
<evidence type="ECO:0000256" key="4">
    <source>
        <dbReference type="ARBA" id="ARBA00022519"/>
    </source>
</evidence>
<dbReference type="PANTHER" id="PTHR30413:SF8">
    <property type="entry name" value="TRANSPORT PERMEASE PROTEIN"/>
    <property type="match status" value="1"/>
</dbReference>
<evidence type="ECO:0000256" key="1">
    <source>
        <dbReference type="ARBA" id="ARBA00004429"/>
    </source>
</evidence>
<keyword evidence="5" id="KW-1133">Transmembrane helix</keyword>
<keyword evidence="3" id="KW-0813">Transport</keyword>
<evidence type="ECO:0000313" key="7">
    <source>
        <dbReference type="EMBL" id="MBA1835230.1"/>
    </source>
</evidence>
<comment type="similarity">
    <text evidence="2">Belongs to the ABC-2 integral membrane protein family.</text>
</comment>
<reference evidence="7 8" key="1">
    <citation type="submission" date="2020-05" db="EMBL/GenBank/DDBJ databases">
        <title>Descriptions of Corynebacterium xxxx sp. nov., Corynebacterium yyyy sp. nov. and Corynebacterium zzzz sp. nov.</title>
        <authorList>
            <person name="Zhang G."/>
        </authorList>
    </citation>
    <scope>NUCLEOTIDE SEQUENCE [LARGE SCALE GENOMIC DNA]</scope>
    <source>
        <strain evidence="8">zg-915</strain>
    </source>
</reference>
<proteinExistence type="inferred from homology"/>
<protein>
    <submittedName>
        <fullName evidence="7">ABC transporter permease</fullName>
    </submittedName>
</protein>